<dbReference type="PANTHER" id="PTHR47978">
    <property type="match status" value="1"/>
</dbReference>
<dbReference type="SMART" id="SM00175">
    <property type="entry name" value="RAB"/>
    <property type="match status" value="1"/>
</dbReference>
<comment type="caution">
    <text evidence="2">The sequence shown here is derived from an EMBL/GenBank/DDBJ whole genome shotgun (WGS) entry which is preliminary data.</text>
</comment>
<dbReference type="EMBL" id="ATMH01002369">
    <property type="protein sequence ID" value="EPY33259.1"/>
    <property type="molecule type" value="Genomic_DNA"/>
</dbReference>
<sequence length="181" mass="20341">MVLLRLRLAVVGEPTSGKTAFVQMVSSNGVTFPRNYLMTMGCDFIVKDIPLSDEDSVEVTLLDVGGQKLYDRMVPAYLDGIAAFFLVYDVSNKSTFEMCKKWLTKVTTARKDAIGYLIANKMDLADKCEVTDSQGEVFARHNNLKFVKCSALRATGINEPLEEISRTYLEMYKRRVSQLKA</sequence>
<dbReference type="SMART" id="SM00174">
    <property type="entry name" value="RHO"/>
    <property type="match status" value="1"/>
</dbReference>
<evidence type="ECO:0000256" key="1">
    <source>
        <dbReference type="ARBA" id="ARBA00022741"/>
    </source>
</evidence>
<evidence type="ECO:0000313" key="2">
    <source>
        <dbReference type="EMBL" id="EPY33259.1"/>
    </source>
</evidence>
<name>S9UWW3_9TRYP</name>
<dbReference type="Gene3D" id="3.40.50.300">
    <property type="entry name" value="P-loop containing nucleotide triphosphate hydrolases"/>
    <property type="match status" value="1"/>
</dbReference>
<dbReference type="GO" id="GO:0005525">
    <property type="term" value="F:GTP binding"/>
    <property type="evidence" value="ECO:0007669"/>
    <property type="project" value="InterPro"/>
</dbReference>
<evidence type="ECO:0000313" key="3">
    <source>
        <dbReference type="Proteomes" id="UP000015354"/>
    </source>
</evidence>
<keyword evidence="1" id="KW-0547">Nucleotide-binding</keyword>
<dbReference type="NCBIfam" id="TIGR00231">
    <property type="entry name" value="small_GTP"/>
    <property type="match status" value="1"/>
</dbReference>
<dbReference type="InterPro" id="IPR027417">
    <property type="entry name" value="P-loop_NTPase"/>
</dbReference>
<accession>S9UWW3</accession>
<dbReference type="Pfam" id="PF00071">
    <property type="entry name" value="Ras"/>
    <property type="match status" value="1"/>
</dbReference>
<dbReference type="InterPro" id="IPR001806">
    <property type="entry name" value="Small_GTPase"/>
</dbReference>
<organism evidence="2 3">
    <name type="scientific">Strigomonas culicis</name>
    <dbReference type="NCBI Taxonomy" id="28005"/>
    <lineage>
        <taxon>Eukaryota</taxon>
        <taxon>Discoba</taxon>
        <taxon>Euglenozoa</taxon>
        <taxon>Kinetoplastea</taxon>
        <taxon>Metakinetoplastina</taxon>
        <taxon>Trypanosomatida</taxon>
        <taxon>Trypanosomatidae</taxon>
        <taxon>Strigomonadinae</taxon>
        <taxon>Strigomonas</taxon>
    </lineage>
</organism>
<gene>
    <name evidence="2" type="ORF">STCU_02369</name>
</gene>
<dbReference type="PRINTS" id="PR00449">
    <property type="entry name" value="RASTRNSFRMNG"/>
</dbReference>
<keyword evidence="3" id="KW-1185">Reference proteome</keyword>
<proteinExistence type="predicted"/>
<protein>
    <submittedName>
        <fullName evidence="2">Rab family, other</fullName>
    </submittedName>
</protein>
<dbReference type="GO" id="GO:0003924">
    <property type="term" value="F:GTPase activity"/>
    <property type="evidence" value="ECO:0007669"/>
    <property type="project" value="InterPro"/>
</dbReference>
<dbReference type="Proteomes" id="UP000015354">
    <property type="component" value="Unassembled WGS sequence"/>
</dbReference>
<dbReference type="PROSITE" id="PS51419">
    <property type="entry name" value="RAB"/>
    <property type="match status" value="1"/>
</dbReference>
<dbReference type="AlphaFoldDB" id="S9UWW3"/>
<dbReference type="SUPFAM" id="SSF52540">
    <property type="entry name" value="P-loop containing nucleoside triphosphate hydrolases"/>
    <property type="match status" value="1"/>
</dbReference>
<reference evidence="2 3" key="1">
    <citation type="journal article" date="2013" name="PLoS ONE">
        <title>Predicting the Proteins of Angomonas deanei, Strigomonas culicis and Their Respective Endosymbionts Reveals New Aspects of the Trypanosomatidae Family.</title>
        <authorList>
            <person name="Motta M.C."/>
            <person name="Martins A.C."/>
            <person name="de Souza S.S."/>
            <person name="Catta-Preta C.M."/>
            <person name="Silva R."/>
            <person name="Klein C.C."/>
            <person name="de Almeida L.G."/>
            <person name="de Lima Cunha O."/>
            <person name="Ciapina L.P."/>
            <person name="Brocchi M."/>
            <person name="Colabardini A.C."/>
            <person name="de Araujo Lima B."/>
            <person name="Machado C.R."/>
            <person name="de Almeida Soares C.M."/>
            <person name="Probst C.M."/>
            <person name="de Menezes C.B."/>
            <person name="Thompson C.E."/>
            <person name="Bartholomeu D.C."/>
            <person name="Gradia D.F."/>
            <person name="Pavoni D.P."/>
            <person name="Grisard E.C."/>
            <person name="Fantinatti-Garboggini F."/>
            <person name="Marchini F.K."/>
            <person name="Rodrigues-Luiz G.F."/>
            <person name="Wagner G."/>
            <person name="Goldman G.H."/>
            <person name="Fietto J.L."/>
            <person name="Elias M.C."/>
            <person name="Goldman M.H."/>
            <person name="Sagot M.F."/>
            <person name="Pereira M."/>
            <person name="Stoco P.H."/>
            <person name="de Mendonca-Neto R.P."/>
            <person name="Teixeira S.M."/>
            <person name="Maciel T.E."/>
            <person name="de Oliveira Mendes T.A."/>
            <person name="Urmenyi T.P."/>
            <person name="de Souza W."/>
            <person name="Schenkman S."/>
            <person name="de Vasconcelos A.T."/>
        </authorList>
    </citation>
    <scope>NUCLEOTIDE SEQUENCE [LARGE SCALE GENOMIC DNA]</scope>
</reference>
<dbReference type="OrthoDB" id="265044at2759"/>
<dbReference type="SMART" id="SM00173">
    <property type="entry name" value="RAS"/>
    <property type="match status" value="1"/>
</dbReference>
<dbReference type="InterPro" id="IPR005225">
    <property type="entry name" value="Small_GTP-bd"/>
</dbReference>